<dbReference type="RefSeq" id="WP_283407390.1">
    <property type="nucleotide sequence ID" value="NZ_FXUF01000001.1"/>
</dbReference>
<comment type="caution">
    <text evidence="6">The sequence shown here is derived from an EMBL/GenBank/DDBJ whole genome shotgun (WGS) entry which is preliminary data.</text>
</comment>
<dbReference type="GO" id="GO:0017136">
    <property type="term" value="F:histone deacetylase activity, NAD-dependent"/>
    <property type="evidence" value="ECO:0007669"/>
    <property type="project" value="TreeGrafter"/>
</dbReference>
<dbReference type="InterPro" id="IPR026591">
    <property type="entry name" value="Sirtuin_cat_small_dom_sf"/>
</dbReference>
<dbReference type="GO" id="GO:0070403">
    <property type="term" value="F:NAD+ binding"/>
    <property type="evidence" value="ECO:0007669"/>
    <property type="project" value="InterPro"/>
</dbReference>
<dbReference type="EC" id="2.3.1.286" evidence="1"/>
<name>A0AA45WSJ0_9CLOT</name>
<dbReference type="Gene3D" id="3.40.50.1220">
    <property type="entry name" value="TPP-binding domain"/>
    <property type="match status" value="1"/>
</dbReference>
<reference evidence="6" key="1">
    <citation type="submission" date="2017-05" db="EMBL/GenBank/DDBJ databases">
        <authorList>
            <person name="Varghese N."/>
            <person name="Submissions S."/>
        </authorList>
    </citation>
    <scope>NUCLEOTIDE SEQUENCE</scope>
    <source>
        <strain evidence="6">Su22</strain>
    </source>
</reference>
<proteinExistence type="predicted"/>
<accession>A0AA45WSJ0</accession>
<evidence type="ECO:0000313" key="7">
    <source>
        <dbReference type="Proteomes" id="UP001158066"/>
    </source>
</evidence>
<dbReference type="InterPro" id="IPR003000">
    <property type="entry name" value="Sirtuin"/>
</dbReference>
<evidence type="ECO:0000256" key="2">
    <source>
        <dbReference type="ARBA" id="ARBA00022679"/>
    </source>
</evidence>
<dbReference type="InterPro" id="IPR050134">
    <property type="entry name" value="NAD-dep_sirtuin_deacylases"/>
</dbReference>
<dbReference type="PROSITE" id="PS50305">
    <property type="entry name" value="SIRTUIN"/>
    <property type="match status" value="1"/>
</dbReference>
<dbReference type="Gene3D" id="3.30.1600.10">
    <property type="entry name" value="SIR2/SIRT2 'Small Domain"/>
    <property type="match status" value="1"/>
</dbReference>
<evidence type="ECO:0000256" key="4">
    <source>
        <dbReference type="PROSITE-ProRule" id="PRU00236"/>
    </source>
</evidence>
<evidence type="ECO:0000256" key="1">
    <source>
        <dbReference type="ARBA" id="ARBA00012928"/>
    </source>
</evidence>
<sequence>MNHEHTPVEQAAAWIKESASTVVFTGAGMSTESGIPDFRSKKGLWTKTDPMEVASTEAMNEQYDLFHEFYTLRFKTLERCHPHMGHEILAEWERRGLVDAIATQNVDGFHQQAGSQKVYELHGALKKVCCIDNGHQATPDDFIIGNRCVCGSRLRPGVVLFGEMLPQDAWEKAIEVIQQASVLLVIGTSLQVSPVNQLPLMTAGKTIFINQEMVPAASGYDLVIKGKAGDMICHLNDLLCGGSS</sequence>
<gene>
    <name evidence="6" type="ORF">SAMN06296020_10122</name>
</gene>
<dbReference type="PANTHER" id="PTHR11085:SF10">
    <property type="entry name" value="NAD-DEPENDENT PROTEIN DEACYLASE SIRTUIN-5, MITOCHONDRIAL-RELATED"/>
    <property type="match status" value="1"/>
</dbReference>
<dbReference type="NCBIfam" id="NF001753">
    <property type="entry name" value="PRK00481.1-3"/>
    <property type="match status" value="1"/>
</dbReference>
<dbReference type="EMBL" id="FXUF01000001">
    <property type="protein sequence ID" value="SMP37822.1"/>
    <property type="molecule type" value="Genomic_DNA"/>
</dbReference>
<dbReference type="Pfam" id="PF02146">
    <property type="entry name" value="SIR2"/>
    <property type="match status" value="1"/>
</dbReference>
<evidence type="ECO:0000313" key="6">
    <source>
        <dbReference type="EMBL" id="SMP37822.1"/>
    </source>
</evidence>
<comment type="caution">
    <text evidence="4">Lacks conserved residue(s) required for the propagation of feature annotation.</text>
</comment>
<dbReference type="SUPFAM" id="SSF52467">
    <property type="entry name" value="DHS-like NAD/FAD-binding domain"/>
    <property type="match status" value="1"/>
</dbReference>
<keyword evidence="3" id="KW-0520">NAD</keyword>
<keyword evidence="2" id="KW-0808">Transferase</keyword>
<dbReference type="InterPro" id="IPR026590">
    <property type="entry name" value="Ssirtuin_cat_dom"/>
</dbReference>
<dbReference type="InterPro" id="IPR029035">
    <property type="entry name" value="DHS-like_NAD/FAD-binding_dom"/>
</dbReference>
<feature type="domain" description="Deacetylase sirtuin-type" evidence="5">
    <location>
        <begin position="1"/>
        <end position="243"/>
    </location>
</feature>
<organism evidence="6 7">
    <name type="scientific">Anoxynatronum buryatiense</name>
    <dbReference type="NCBI Taxonomy" id="489973"/>
    <lineage>
        <taxon>Bacteria</taxon>
        <taxon>Bacillati</taxon>
        <taxon>Bacillota</taxon>
        <taxon>Clostridia</taxon>
        <taxon>Eubacteriales</taxon>
        <taxon>Clostridiaceae</taxon>
        <taxon>Anoxynatronum</taxon>
    </lineage>
</organism>
<evidence type="ECO:0000256" key="3">
    <source>
        <dbReference type="ARBA" id="ARBA00023027"/>
    </source>
</evidence>
<evidence type="ECO:0000259" key="5">
    <source>
        <dbReference type="PROSITE" id="PS50305"/>
    </source>
</evidence>
<dbReference type="Proteomes" id="UP001158066">
    <property type="component" value="Unassembled WGS sequence"/>
</dbReference>
<dbReference type="PANTHER" id="PTHR11085">
    <property type="entry name" value="NAD-DEPENDENT PROTEIN DEACYLASE SIRTUIN-5, MITOCHONDRIAL-RELATED"/>
    <property type="match status" value="1"/>
</dbReference>
<keyword evidence="7" id="KW-1185">Reference proteome</keyword>
<protein>
    <recommendedName>
        <fullName evidence="1">protein acetyllysine N-acetyltransferase</fullName>
        <ecNumber evidence="1">2.3.1.286</ecNumber>
    </recommendedName>
</protein>
<dbReference type="AlphaFoldDB" id="A0AA45WSJ0"/>